<keyword evidence="6 11" id="KW-0812">Transmembrane</keyword>
<keyword evidence="7 11" id="KW-0256">Endoplasmic reticulum</keyword>
<evidence type="ECO:0000256" key="12">
    <source>
        <dbReference type="SAM" id="MobiDB-lite"/>
    </source>
</evidence>
<evidence type="ECO:0000256" key="10">
    <source>
        <dbReference type="ARBA" id="ARBA00023180"/>
    </source>
</evidence>
<protein>
    <recommendedName>
        <fullName evidence="4 11">Protein PBN1</fullName>
    </recommendedName>
</protein>
<keyword evidence="5 11" id="KW-0337">GPI-anchor biosynthesis</keyword>
<keyword evidence="14" id="KW-1185">Reference proteome</keyword>
<evidence type="ECO:0000313" key="14">
    <source>
        <dbReference type="Proteomes" id="UP001521222"/>
    </source>
</evidence>
<evidence type="ECO:0000256" key="1">
    <source>
        <dbReference type="ARBA" id="ARBA00004643"/>
    </source>
</evidence>
<keyword evidence="8 11" id="KW-1133">Transmembrane helix</keyword>
<organism evidence="13 14">
    <name type="scientific">Nothophoma quercina</name>
    <dbReference type="NCBI Taxonomy" id="749835"/>
    <lineage>
        <taxon>Eukaryota</taxon>
        <taxon>Fungi</taxon>
        <taxon>Dikarya</taxon>
        <taxon>Ascomycota</taxon>
        <taxon>Pezizomycotina</taxon>
        <taxon>Dothideomycetes</taxon>
        <taxon>Pleosporomycetidae</taxon>
        <taxon>Pleosporales</taxon>
        <taxon>Pleosporineae</taxon>
        <taxon>Didymellaceae</taxon>
        <taxon>Nothophoma</taxon>
    </lineage>
</organism>
<keyword evidence="10" id="KW-0325">Glycoprotein</keyword>
<comment type="similarity">
    <text evidence="3 11">Belongs to the PIGX family.</text>
</comment>
<feature type="region of interest" description="Disordered" evidence="12">
    <location>
        <begin position="104"/>
        <end position="127"/>
    </location>
</feature>
<evidence type="ECO:0000256" key="11">
    <source>
        <dbReference type="RuleBase" id="RU366056"/>
    </source>
</evidence>
<keyword evidence="13" id="KW-0645">Protease</keyword>
<sequence length="373" mass="41052">MSTAFQYYTPLFSDEWAASTISGYVRGETGAHSPAHFDIDYDAISQTVVFTVLDSSPSEGWREDIRLGGPGDSTKEIGVLAHEPNTDPEDIQFGGFLTVLGRDDKPKPTRFQTPTRHYPLLNSDPFNPNATPKLSPLRYTTSINRPTGLHPTLTLTLPREHLTAPDPTCKLHTHLTLPSAVFIDKYQFSDPLFLASKNLVALRSIAGATDLEAPDWVVPQWGSAALFELASPSPSSGDGEKTLNVGDWNISIPLHLRYLPASPASHTPVSVPWPVVFWACRAEEGEKMSANPFDRRHLGYEALFGPKTRFLHVEPASEKKLVETIDVPVLDTRKAGWVEAGTVGVVVLAFLALCWVLFRKTGAEKVQGEKKKQ</sequence>
<comment type="subcellular location">
    <subcellularLocation>
        <location evidence="11">Endoplasmic reticulum membrane</location>
        <topology evidence="11">Single-pass membrane protein</topology>
    </subcellularLocation>
    <subcellularLocation>
        <location evidence="1">Endoplasmic reticulum membrane</location>
        <topology evidence="1">Single-pass type III membrane protein</topology>
    </subcellularLocation>
</comment>
<feature type="transmembrane region" description="Helical" evidence="11">
    <location>
        <begin position="337"/>
        <end position="358"/>
    </location>
</feature>
<proteinExistence type="inferred from homology"/>
<reference evidence="13 14" key="1">
    <citation type="submission" date="2024-02" db="EMBL/GenBank/DDBJ databases">
        <title>De novo assembly and annotation of 12 fungi associated with fruit tree decline syndrome in Ontario, Canada.</title>
        <authorList>
            <person name="Sulman M."/>
            <person name="Ellouze W."/>
            <person name="Ilyukhin E."/>
        </authorList>
    </citation>
    <scope>NUCLEOTIDE SEQUENCE [LARGE SCALE GENOMIC DNA]</scope>
    <source>
        <strain evidence="13 14">M97-236</strain>
    </source>
</reference>
<dbReference type="GO" id="GO:0006508">
    <property type="term" value="P:proteolysis"/>
    <property type="evidence" value="ECO:0007669"/>
    <property type="project" value="UniProtKB-KW"/>
</dbReference>
<keyword evidence="9 11" id="KW-0472">Membrane</keyword>
<dbReference type="EMBL" id="JAKIXB020000005">
    <property type="protein sequence ID" value="KAL1608785.1"/>
    <property type="molecule type" value="Genomic_DNA"/>
</dbReference>
<name>A0ABR3RWG7_9PLEO</name>
<evidence type="ECO:0000256" key="2">
    <source>
        <dbReference type="ARBA" id="ARBA00004687"/>
    </source>
</evidence>
<evidence type="ECO:0000256" key="7">
    <source>
        <dbReference type="ARBA" id="ARBA00022824"/>
    </source>
</evidence>
<dbReference type="Proteomes" id="UP001521222">
    <property type="component" value="Unassembled WGS sequence"/>
</dbReference>
<dbReference type="SMART" id="SM00780">
    <property type="entry name" value="PIG-X"/>
    <property type="match status" value="1"/>
</dbReference>
<keyword evidence="13" id="KW-0378">Hydrolase</keyword>
<comment type="pathway">
    <text evidence="2 11">Glycolipid biosynthesis; glycosylphosphatidylinositol-anchor biosynthesis.</text>
</comment>
<gene>
    <name evidence="13" type="primary">PBN1</name>
    <name evidence="13" type="ORF">SLS59_001976</name>
</gene>
<comment type="caution">
    <text evidence="13">The sequence shown here is derived from an EMBL/GenBank/DDBJ whole genome shotgun (WGS) entry which is preliminary data.</text>
</comment>
<evidence type="ECO:0000256" key="4">
    <source>
        <dbReference type="ARBA" id="ARBA00020410"/>
    </source>
</evidence>
<dbReference type="InterPro" id="IPR042322">
    <property type="entry name" value="Pbn1"/>
</dbReference>
<evidence type="ECO:0000313" key="13">
    <source>
        <dbReference type="EMBL" id="KAL1608785.1"/>
    </source>
</evidence>
<dbReference type="Pfam" id="PF08320">
    <property type="entry name" value="PIG-X"/>
    <property type="match status" value="1"/>
</dbReference>
<evidence type="ECO:0000256" key="3">
    <source>
        <dbReference type="ARBA" id="ARBA00010345"/>
    </source>
</evidence>
<dbReference type="PANTHER" id="PTHR28533:SF1">
    <property type="entry name" value="PROTEIN PBN1"/>
    <property type="match status" value="1"/>
</dbReference>
<accession>A0ABR3RWG7</accession>
<evidence type="ECO:0000256" key="8">
    <source>
        <dbReference type="ARBA" id="ARBA00022989"/>
    </source>
</evidence>
<comment type="function">
    <text evidence="11">Required for proper folding and/or the stability of a subset of proteins in the endoplasmic reticulum. Component of glycosylphosphatidylinositol-mannosyltransferase 1 which transfers the first of the 4 mannoses in the GPI-anchor precursors during GPI-anchor biosynthesis. Probably acts by stabilizing the mannosyltransferase GPI14.</text>
</comment>
<evidence type="ECO:0000256" key="5">
    <source>
        <dbReference type="ARBA" id="ARBA00022502"/>
    </source>
</evidence>
<evidence type="ECO:0000256" key="6">
    <source>
        <dbReference type="ARBA" id="ARBA00022692"/>
    </source>
</evidence>
<dbReference type="GO" id="GO:0008233">
    <property type="term" value="F:peptidase activity"/>
    <property type="evidence" value="ECO:0007669"/>
    <property type="project" value="UniProtKB-KW"/>
</dbReference>
<evidence type="ECO:0000256" key="9">
    <source>
        <dbReference type="ARBA" id="ARBA00023136"/>
    </source>
</evidence>
<dbReference type="InterPro" id="IPR013233">
    <property type="entry name" value="PIG-X/PBN1"/>
</dbReference>
<dbReference type="PANTHER" id="PTHR28533">
    <property type="entry name" value="PROTEIN PBN1"/>
    <property type="match status" value="1"/>
</dbReference>